<dbReference type="InterPro" id="IPR036986">
    <property type="entry name" value="S4_RNA-bd_sf"/>
</dbReference>
<comment type="caution">
    <text evidence="3">The sequence shown here is derived from an EMBL/GenBank/DDBJ whole genome shotgun (WGS) entry which is preliminary data.</text>
</comment>
<dbReference type="RefSeq" id="WP_247198271.1">
    <property type="nucleotide sequence ID" value="NZ_JALKCG010000001.1"/>
</dbReference>
<dbReference type="SMART" id="SM00363">
    <property type="entry name" value="S4"/>
    <property type="match status" value="1"/>
</dbReference>
<dbReference type="InterPro" id="IPR002942">
    <property type="entry name" value="S4_RNA-bd"/>
</dbReference>
<dbReference type="Proteomes" id="UP001202867">
    <property type="component" value="Unassembled WGS sequence"/>
</dbReference>
<dbReference type="EMBL" id="JALKCG010000001">
    <property type="protein sequence ID" value="MCK0206670.1"/>
    <property type="molecule type" value="Genomic_DNA"/>
</dbReference>
<dbReference type="Pfam" id="PF01479">
    <property type="entry name" value="S4"/>
    <property type="match status" value="1"/>
</dbReference>
<evidence type="ECO:0000313" key="3">
    <source>
        <dbReference type="EMBL" id="MCK0206670.1"/>
    </source>
</evidence>
<evidence type="ECO:0000256" key="1">
    <source>
        <dbReference type="PROSITE-ProRule" id="PRU00182"/>
    </source>
</evidence>
<proteinExistence type="predicted"/>
<organism evidence="3 4">
    <name type="scientific">Ancylobacter koreensis</name>
    <dbReference type="NCBI Taxonomy" id="266121"/>
    <lineage>
        <taxon>Bacteria</taxon>
        <taxon>Pseudomonadati</taxon>
        <taxon>Pseudomonadota</taxon>
        <taxon>Alphaproteobacteria</taxon>
        <taxon>Hyphomicrobiales</taxon>
        <taxon>Xanthobacteraceae</taxon>
        <taxon>Ancylobacter</taxon>
    </lineage>
</organism>
<dbReference type="PROSITE" id="PS50889">
    <property type="entry name" value="S4"/>
    <property type="match status" value="1"/>
</dbReference>
<feature type="domain" description="RNA-binding S4" evidence="2">
    <location>
        <begin position="20"/>
        <end position="85"/>
    </location>
</feature>
<protein>
    <submittedName>
        <fullName evidence="3">RNA-binding protein</fullName>
    </submittedName>
</protein>
<sequence>MPRITTRGPAEDSAAPPARQRLDVWLWHARCVRTRTAAADFIRAGHVRVNGVRLTSPAHPVRPGDVLTLALNAGVRLWRVTGFIERRGDAAAAAATYVEVGPTDAPGSPSR</sequence>
<evidence type="ECO:0000259" key="2">
    <source>
        <dbReference type="SMART" id="SM00363"/>
    </source>
</evidence>
<name>A0ABT0DHB9_9HYPH</name>
<evidence type="ECO:0000313" key="4">
    <source>
        <dbReference type="Proteomes" id="UP001202867"/>
    </source>
</evidence>
<dbReference type="CDD" id="cd00165">
    <property type="entry name" value="S4"/>
    <property type="match status" value="1"/>
</dbReference>
<dbReference type="Gene3D" id="3.10.290.10">
    <property type="entry name" value="RNA-binding S4 domain"/>
    <property type="match status" value="1"/>
</dbReference>
<gene>
    <name evidence="3" type="ORF">MWN33_01335</name>
</gene>
<reference evidence="4" key="2">
    <citation type="submission" date="2023-07" db="EMBL/GenBank/DDBJ databases">
        <title>Ancylobacter moscoviensis sp. nov., facultatively methylotrophic bacteria from activated sludge and the reclassification of Starkeya novella (Starkey 1934) Kelly et al. 2000 as Ancylobacter novellus comb. nov., Starkeya koreensis Im et al. 2006 as Ancylobacter koreensis comb.nov., Angulomicrobium tetraedrale Vasil'eva et al. 1986 as Ancylobacter tetraedralis comb. nov., Angulomicrobium amanitiforme Fritz et al. 2004 as Ancylobacter amanitiformis comb. nov. and Methylorhabdus multivorans Doronina et al. 1996 as Ancylobacter multivorans comb. nov. and emended description of the genus Ancylobacter.</title>
        <authorList>
            <person name="Doronina N."/>
            <person name="Chemodurova A."/>
            <person name="Grouzdev D."/>
            <person name="Koziaeva V."/>
            <person name="Shi W."/>
            <person name="Wu L."/>
            <person name="Kaparullina E."/>
        </authorList>
    </citation>
    <scope>NUCLEOTIDE SEQUENCE [LARGE SCALE GENOMIC DNA]</scope>
    <source>
        <strain evidence="4">Jip08</strain>
    </source>
</reference>
<dbReference type="SUPFAM" id="SSF55174">
    <property type="entry name" value="Alpha-L RNA-binding motif"/>
    <property type="match status" value="1"/>
</dbReference>
<reference evidence="3 4" key="1">
    <citation type="submission" date="2022-04" db="EMBL/GenBank/DDBJ databases">
        <authorList>
            <person name="Grouzdev D.S."/>
            <person name="Pantiukh K.S."/>
            <person name="Krutkina M.S."/>
        </authorList>
    </citation>
    <scope>NUCLEOTIDE SEQUENCE [LARGE SCALE GENOMIC DNA]</scope>
    <source>
        <strain evidence="3 4">Jip08</strain>
    </source>
</reference>
<accession>A0ABT0DHB9</accession>
<keyword evidence="4" id="KW-1185">Reference proteome</keyword>
<keyword evidence="1" id="KW-0694">RNA-binding</keyword>